<reference evidence="9" key="1">
    <citation type="submission" date="2023-07" db="EMBL/GenBank/DDBJ databases">
        <title>Genome content predicts the carbon catabolic preferences of heterotrophic bacteria.</title>
        <authorList>
            <person name="Gralka M."/>
        </authorList>
    </citation>
    <scope>NUCLEOTIDE SEQUENCE</scope>
    <source>
        <strain evidence="9">I3M17_2</strain>
    </source>
</reference>
<dbReference type="Gene3D" id="1.20.5.170">
    <property type="match status" value="1"/>
</dbReference>
<dbReference type="AlphaFoldDB" id="A0AAW7XCR4"/>
<dbReference type="InterPro" id="IPR018357">
    <property type="entry name" value="Hexapep_transf_CS"/>
</dbReference>
<dbReference type="InterPro" id="IPR007691">
    <property type="entry name" value="LpxD"/>
</dbReference>
<dbReference type="GO" id="GO:0016410">
    <property type="term" value="F:N-acyltransferase activity"/>
    <property type="evidence" value="ECO:0007669"/>
    <property type="project" value="InterPro"/>
</dbReference>
<evidence type="ECO:0000259" key="8">
    <source>
        <dbReference type="Pfam" id="PF04613"/>
    </source>
</evidence>
<dbReference type="Gene3D" id="2.160.10.10">
    <property type="entry name" value="Hexapeptide repeat proteins"/>
    <property type="match status" value="1"/>
</dbReference>
<comment type="catalytic activity">
    <reaction evidence="7">
        <text>a UDP-3-O-[(3R)-3-hydroxyacyl]-alpha-D-glucosamine + a (3R)-hydroxyacyl-[ACP] = a UDP-2-N,3-O-bis[(3R)-3-hydroxyacyl]-alpha-D-glucosamine + holo-[ACP] + H(+)</text>
        <dbReference type="Rhea" id="RHEA:53836"/>
        <dbReference type="Rhea" id="RHEA-COMP:9685"/>
        <dbReference type="Rhea" id="RHEA-COMP:9945"/>
        <dbReference type="ChEBI" id="CHEBI:15378"/>
        <dbReference type="ChEBI" id="CHEBI:64479"/>
        <dbReference type="ChEBI" id="CHEBI:78827"/>
        <dbReference type="ChEBI" id="CHEBI:137740"/>
        <dbReference type="ChEBI" id="CHEBI:137748"/>
        <dbReference type="EC" id="2.3.1.191"/>
    </reaction>
</comment>
<dbReference type="PROSITE" id="PS00101">
    <property type="entry name" value="HEXAPEP_TRANSFERASES"/>
    <property type="match status" value="1"/>
</dbReference>
<keyword evidence="4 7" id="KW-0677">Repeat</keyword>
<evidence type="ECO:0000256" key="4">
    <source>
        <dbReference type="ARBA" id="ARBA00022737"/>
    </source>
</evidence>
<dbReference type="HAMAP" id="MF_00523">
    <property type="entry name" value="LpxD"/>
    <property type="match status" value="1"/>
</dbReference>
<evidence type="ECO:0000256" key="5">
    <source>
        <dbReference type="ARBA" id="ARBA00023098"/>
    </source>
</evidence>
<dbReference type="PANTHER" id="PTHR43378">
    <property type="entry name" value="UDP-3-O-ACYLGLUCOSAMINE N-ACYLTRANSFERASE"/>
    <property type="match status" value="1"/>
</dbReference>
<comment type="function">
    <text evidence="7">Catalyzes the N-acylation of UDP-3-O-acylglucosamine using 3-hydroxyacyl-ACP as the acyl donor. Is involved in the biosynthesis of lipid A, a phosphorylated glycolipid that anchors the lipopolysaccharide to the outer membrane of the cell.</text>
</comment>
<dbReference type="Proteomes" id="UP001169760">
    <property type="component" value="Unassembled WGS sequence"/>
</dbReference>
<name>A0AAW7XCR4_9GAMM</name>
<evidence type="ECO:0000313" key="10">
    <source>
        <dbReference type="Proteomes" id="UP001169760"/>
    </source>
</evidence>
<dbReference type="GO" id="GO:0016020">
    <property type="term" value="C:membrane"/>
    <property type="evidence" value="ECO:0007669"/>
    <property type="project" value="GOC"/>
</dbReference>
<dbReference type="GO" id="GO:0009245">
    <property type="term" value="P:lipid A biosynthetic process"/>
    <property type="evidence" value="ECO:0007669"/>
    <property type="project" value="UniProtKB-UniRule"/>
</dbReference>
<comment type="caution">
    <text evidence="9">The sequence shown here is derived from an EMBL/GenBank/DDBJ whole genome shotgun (WGS) entry which is preliminary data.</text>
</comment>
<dbReference type="NCBIfam" id="NF002060">
    <property type="entry name" value="PRK00892.1"/>
    <property type="match status" value="1"/>
</dbReference>
<accession>A0AAW7XCR4</accession>
<dbReference type="RefSeq" id="WP_303493876.1">
    <property type="nucleotide sequence ID" value="NZ_JAUOPB010000016.1"/>
</dbReference>
<dbReference type="Pfam" id="PF00132">
    <property type="entry name" value="Hexapep"/>
    <property type="match status" value="3"/>
</dbReference>
<dbReference type="InterPro" id="IPR011004">
    <property type="entry name" value="Trimer_LpxA-like_sf"/>
</dbReference>
<comment type="subunit">
    <text evidence="7">Homotrimer.</text>
</comment>
<evidence type="ECO:0000256" key="3">
    <source>
        <dbReference type="ARBA" id="ARBA00022679"/>
    </source>
</evidence>
<dbReference type="CDD" id="cd03352">
    <property type="entry name" value="LbH_LpxD"/>
    <property type="match status" value="1"/>
</dbReference>
<protein>
    <recommendedName>
        <fullName evidence="7">UDP-3-O-acylglucosamine N-acyltransferase</fullName>
        <ecNumber evidence="7">2.3.1.191</ecNumber>
    </recommendedName>
</protein>
<gene>
    <name evidence="7 9" type="primary">lpxD</name>
    <name evidence="9" type="ORF">Q4521_19365</name>
</gene>
<keyword evidence="1 7" id="KW-0444">Lipid biosynthesis</keyword>
<comment type="similarity">
    <text evidence="7">Belongs to the transferase hexapeptide repeat family. LpxD subfamily.</text>
</comment>
<dbReference type="InterPro" id="IPR020573">
    <property type="entry name" value="UDP_GlcNAc_AcTrfase_non-rep"/>
</dbReference>
<keyword evidence="2 7" id="KW-0441">Lipid A biosynthesis</keyword>
<feature type="active site" description="Proton acceptor" evidence="7">
    <location>
        <position position="241"/>
    </location>
</feature>
<proteinExistence type="inferred from homology"/>
<evidence type="ECO:0000256" key="7">
    <source>
        <dbReference type="HAMAP-Rule" id="MF_00523"/>
    </source>
</evidence>
<dbReference type="EMBL" id="JAUOPB010000016">
    <property type="protein sequence ID" value="MDO6424657.1"/>
    <property type="molecule type" value="Genomic_DNA"/>
</dbReference>
<evidence type="ECO:0000256" key="6">
    <source>
        <dbReference type="ARBA" id="ARBA00023315"/>
    </source>
</evidence>
<organism evidence="9 10">
    <name type="scientific">Saccharophagus degradans</name>
    <dbReference type="NCBI Taxonomy" id="86304"/>
    <lineage>
        <taxon>Bacteria</taxon>
        <taxon>Pseudomonadati</taxon>
        <taxon>Pseudomonadota</taxon>
        <taxon>Gammaproteobacteria</taxon>
        <taxon>Cellvibrionales</taxon>
        <taxon>Cellvibrionaceae</taxon>
        <taxon>Saccharophagus</taxon>
    </lineage>
</organism>
<dbReference type="NCBIfam" id="TIGR01853">
    <property type="entry name" value="lipid_A_lpxD"/>
    <property type="match status" value="1"/>
</dbReference>
<evidence type="ECO:0000256" key="1">
    <source>
        <dbReference type="ARBA" id="ARBA00022516"/>
    </source>
</evidence>
<dbReference type="GO" id="GO:0103118">
    <property type="term" value="F:UDP-3-O-[(3R)-3-hydroxyacyl]-glucosamine N-acyltransferase activity"/>
    <property type="evidence" value="ECO:0007669"/>
    <property type="project" value="UniProtKB-EC"/>
</dbReference>
<keyword evidence="6 7" id="KW-0012">Acyltransferase</keyword>
<dbReference type="SUPFAM" id="SSF51161">
    <property type="entry name" value="Trimeric LpxA-like enzymes"/>
    <property type="match status" value="1"/>
</dbReference>
<dbReference type="EC" id="2.3.1.191" evidence="7"/>
<evidence type="ECO:0000313" key="9">
    <source>
        <dbReference type="EMBL" id="MDO6424657.1"/>
    </source>
</evidence>
<feature type="domain" description="UDP-3-O-[3-hydroxymyristoyl] glucosamine N-acyltransferase non-repeat region" evidence="8">
    <location>
        <begin position="25"/>
        <end position="91"/>
    </location>
</feature>
<comment type="pathway">
    <text evidence="7">Bacterial outer membrane biogenesis; LPS lipid A biosynthesis.</text>
</comment>
<dbReference type="Gene3D" id="3.40.1390.10">
    <property type="entry name" value="MurE/MurF, N-terminal domain"/>
    <property type="match status" value="1"/>
</dbReference>
<keyword evidence="5 7" id="KW-0443">Lipid metabolism</keyword>
<dbReference type="InterPro" id="IPR001451">
    <property type="entry name" value="Hexapep"/>
</dbReference>
<evidence type="ECO:0000256" key="2">
    <source>
        <dbReference type="ARBA" id="ARBA00022556"/>
    </source>
</evidence>
<keyword evidence="3 7" id="KW-0808">Transferase</keyword>
<sequence>MSNCKFTLAQLADHLDAQMVGDANYTVECIAPLESAGKNALSFLANSKYEKALATSQAGIMLLAQDSAEKFNGNKLIVKNPYLCYAKLSELFNFRLDKKQGVHPSATVDADATVAADAYIGPNCVIETGAVIGSGSQLGAGCFVGADTKLGNDCLLHANVTLYAGVELGNKVLIHSGTVIGSDGFGFAPSAEGWVKIHQLGGVVIGNNVEIGSNTSIDRGALDDTIIEDGVIIDNLVHIAHNVKIGAGSAIAGCVGIAGSAVIGKNCTVAGMVAINGHITIADNTHFHGGTIVTKGVKESGAYASAPPMQEVSKWRRNAVRYGQLDEWVEKIKALQKAQKD</sequence>
<dbReference type="Pfam" id="PF04613">
    <property type="entry name" value="LpxD"/>
    <property type="match status" value="1"/>
</dbReference>
<dbReference type="PANTHER" id="PTHR43378:SF2">
    <property type="entry name" value="UDP-3-O-ACYLGLUCOSAMINE N-ACYLTRANSFERASE 1, MITOCHONDRIAL-RELATED"/>
    <property type="match status" value="1"/>
</dbReference>